<keyword evidence="3" id="KW-0479">Metal-binding</keyword>
<proteinExistence type="predicted"/>
<feature type="transmembrane region" description="Helical" evidence="7">
    <location>
        <begin position="12"/>
        <end position="31"/>
    </location>
</feature>
<evidence type="ECO:0000256" key="3">
    <source>
        <dbReference type="ARBA" id="ARBA00022723"/>
    </source>
</evidence>
<keyword evidence="10" id="KW-1185">Reference proteome</keyword>
<gene>
    <name evidence="9" type="ORF">JYB65_00070</name>
</gene>
<feature type="transmembrane region" description="Helical" evidence="7">
    <location>
        <begin position="91"/>
        <end position="109"/>
    </location>
</feature>
<sequence length="243" mass="27218">MRQKIRKGILTLSALLFPLFFLFFSPFIIVVAASRGIVSASAITFTVLLLCSMVGSRLFCGWLCPAGSIQDQVSNSNSKLWNSKAKNISKYVFWAVWLSFILFLWMRHLPLEINLLYLCGINLHILTVYFIVATSIYLFALLTGKRGMCHSLCWMAPFMVIGEKVADFLHLPRFRLEADSAACISCGQCNKKCPMSLDVSKMIKNNCVDSAECIYCLECADVCPKSAIQCGIKGKSKRHTSIR</sequence>
<dbReference type="PANTHER" id="PTHR30176">
    <property type="entry name" value="FERREDOXIN-TYPE PROTEIN NAPH"/>
    <property type="match status" value="1"/>
</dbReference>
<comment type="caution">
    <text evidence="9">The sequence shown here is derived from an EMBL/GenBank/DDBJ whole genome shotgun (WGS) entry which is preliminary data.</text>
</comment>
<protein>
    <submittedName>
        <fullName evidence="9">4Fe-4S binding protein</fullName>
    </submittedName>
</protein>
<feature type="domain" description="4Fe-4S ferredoxin-type" evidence="8">
    <location>
        <begin position="208"/>
        <end position="233"/>
    </location>
</feature>
<dbReference type="EMBL" id="JAFJZZ010000001">
    <property type="protein sequence ID" value="MBN7771756.1"/>
    <property type="molecule type" value="Genomic_DNA"/>
</dbReference>
<evidence type="ECO:0000256" key="5">
    <source>
        <dbReference type="ARBA" id="ARBA00023004"/>
    </source>
</evidence>
<feature type="transmembrane region" description="Helical" evidence="7">
    <location>
        <begin position="115"/>
        <end position="142"/>
    </location>
</feature>
<dbReference type="InterPro" id="IPR017896">
    <property type="entry name" value="4Fe4S_Fe-S-bd"/>
</dbReference>
<dbReference type="GO" id="GO:0046872">
    <property type="term" value="F:metal ion binding"/>
    <property type="evidence" value="ECO:0007669"/>
    <property type="project" value="UniProtKB-KW"/>
</dbReference>
<dbReference type="GO" id="GO:0005886">
    <property type="term" value="C:plasma membrane"/>
    <property type="evidence" value="ECO:0007669"/>
    <property type="project" value="TreeGrafter"/>
</dbReference>
<dbReference type="PANTHER" id="PTHR30176:SF3">
    <property type="entry name" value="FERREDOXIN-TYPE PROTEIN NAPH"/>
    <property type="match status" value="1"/>
</dbReference>
<keyword evidence="7" id="KW-1133">Transmembrane helix</keyword>
<dbReference type="PROSITE" id="PS51379">
    <property type="entry name" value="4FE4S_FER_2"/>
    <property type="match status" value="2"/>
</dbReference>
<evidence type="ECO:0000256" key="6">
    <source>
        <dbReference type="ARBA" id="ARBA00023014"/>
    </source>
</evidence>
<dbReference type="RefSeq" id="WP_206580553.1">
    <property type="nucleotide sequence ID" value="NZ_JAFJZZ010000001.1"/>
</dbReference>
<organism evidence="9 10">
    <name type="scientific">Clostridium aminobutyricum</name>
    <dbReference type="NCBI Taxonomy" id="33953"/>
    <lineage>
        <taxon>Bacteria</taxon>
        <taxon>Bacillati</taxon>
        <taxon>Bacillota</taxon>
        <taxon>Clostridia</taxon>
        <taxon>Eubacteriales</taxon>
        <taxon>Clostridiaceae</taxon>
        <taxon>Clostridium</taxon>
    </lineage>
</organism>
<accession>A0A939D651</accession>
<dbReference type="GO" id="GO:0051539">
    <property type="term" value="F:4 iron, 4 sulfur cluster binding"/>
    <property type="evidence" value="ECO:0007669"/>
    <property type="project" value="UniProtKB-KW"/>
</dbReference>
<dbReference type="InterPro" id="IPR051684">
    <property type="entry name" value="Electron_Trans/Redox"/>
</dbReference>
<evidence type="ECO:0000259" key="8">
    <source>
        <dbReference type="PROSITE" id="PS51379"/>
    </source>
</evidence>
<evidence type="ECO:0000256" key="7">
    <source>
        <dbReference type="SAM" id="Phobius"/>
    </source>
</evidence>
<keyword evidence="7" id="KW-0472">Membrane</keyword>
<reference evidence="9" key="1">
    <citation type="submission" date="2021-02" db="EMBL/GenBank/DDBJ databases">
        <title>Abyssanaerobacter marinus gen.nov., sp., nov, anaerobic bacterium isolated from the Onnuri vent field of Indian Ocean and suggestion of Mogibacteriaceae fam. nov., and proposal of reclassification of ambiguous this family's genus member.</title>
        <authorList>
            <person name="Kim Y.J."/>
            <person name="Yang J.-A."/>
        </authorList>
    </citation>
    <scope>NUCLEOTIDE SEQUENCE</scope>
    <source>
        <strain evidence="9">DSM 2634</strain>
    </source>
</reference>
<keyword evidence="7" id="KW-0812">Transmembrane</keyword>
<keyword evidence="6" id="KW-0411">Iron-sulfur</keyword>
<dbReference type="AlphaFoldDB" id="A0A939D651"/>
<evidence type="ECO:0000256" key="4">
    <source>
        <dbReference type="ARBA" id="ARBA00022982"/>
    </source>
</evidence>
<dbReference type="InterPro" id="IPR017900">
    <property type="entry name" value="4Fe4S_Fe_S_CS"/>
</dbReference>
<keyword evidence="4" id="KW-0249">Electron transport</keyword>
<keyword evidence="5" id="KW-0408">Iron</keyword>
<dbReference type="Gene3D" id="3.30.70.20">
    <property type="match status" value="1"/>
</dbReference>
<dbReference type="Proteomes" id="UP000664545">
    <property type="component" value="Unassembled WGS sequence"/>
</dbReference>
<dbReference type="Pfam" id="PF13237">
    <property type="entry name" value="Fer4_10"/>
    <property type="match status" value="1"/>
</dbReference>
<feature type="domain" description="4Fe-4S ferredoxin-type" evidence="8">
    <location>
        <begin position="174"/>
        <end position="205"/>
    </location>
</feature>
<keyword evidence="2" id="KW-0004">4Fe-4S</keyword>
<evidence type="ECO:0000256" key="2">
    <source>
        <dbReference type="ARBA" id="ARBA00022485"/>
    </source>
</evidence>
<dbReference type="SUPFAM" id="SSF54862">
    <property type="entry name" value="4Fe-4S ferredoxins"/>
    <property type="match status" value="1"/>
</dbReference>
<keyword evidence="1" id="KW-0813">Transport</keyword>
<evidence type="ECO:0000256" key="1">
    <source>
        <dbReference type="ARBA" id="ARBA00022448"/>
    </source>
</evidence>
<name>A0A939D651_CLOAM</name>
<evidence type="ECO:0000313" key="9">
    <source>
        <dbReference type="EMBL" id="MBN7771756.1"/>
    </source>
</evidence>
<evidence type="ECO:0000313" key="10">
    <source>
        <dbReference type="Proteomes" id="UP000664545"/>
    </source>
</evidence>
<dbReference type="PROSITE" id="PS00198">
    <property type="entry name" value="4FE4S_FER_1"/>
    <property type="match status" value="1"/>
</dbReference>
<dbReference type="Pfam" id="PF12801">
    <property type="entry name" value="Fer4_5"/>
    <property type="match status" value="1"/>
</dbReference>
<feature type="transmembrane region" description="Helical" evidence="7">
    <location>
        <begin position="37"/>
        <end position="60"/>
    </location>
</feature>